<protein>
    <submittedName>
        <fullName evidence="10">DHA2 family efflux MFS transporter permease subunit</fullName>
    </submittedName>
</protein>
<keyword evidence="5 8" id="KW-1133">Transmembrane helix</keyword>
<feature type="transmembrane region" description="Helical" evidence="8">
    <location>
        <begin position="415"/>
        <end position="433"/>
    </location>
</feature>
<comment type="subcellular location">
    <subcellularLocation>
        <location evidence="1">Cell membrane</location>
        <topology evidence="1">Multi-pass membrane protein</topology>
    </subcellularLocation>
</comment>
<feature type="transmembrane region" description="Helical" evidence="8">
    <location>
        <begin position="313"/>
        <end position="331"/>
    </location>
</feature>
<feature type="transmembrane region" description="Helical" evidence="8">
    <location>
        <begin position="152"/>
        <end position="175"/>
    </location>
</feature>
<dbReference type="NCBIfam" id="TIGR00711">
    <property type="entry name" value="efflux_EmrB"/>
    <property type="match status" value="1"/>
</dbReference>
<dbReference type="PROSITE" id="PS50850">
    <property type="entry name" value="MFS"/>
    <property type="match status" value="1"/>
</dbReference>
<dbReference type="Pfam" id="PF07690">
    <property type="entry name" value="MFS_1"/>
    <property type="match status" value="1"/>
</dbReference>
<dbReference type="SUPFAM" id="SSF103473">
    <property type="entry name" value="MFS general substrate transporter"/>
    <property type="match status" value="1"/>
</dbReference>
<evidence type="ECO:0000313" key="11">
    <source>
        <dbReference type="Proteomes" id="UP000609531"/>
    </source>
</evidence>
<feature type="transmembrane region" description="Helical" evidence="8">
    <location>
        <begin position="181"/>
        <end position="201"/>
    </location>
</feature>
<keyword evidence="6 8" id="KW-0472">Membrane</keyword>
<feature type="domain" description="Major facilitator superfamily (MFS) profile" evidence="9">
    <location>
        <begin position="28"/>
        <end position="471"/>
    </location>
</feature>
<keyword evidence="3" id="KW-1003">Cell membrane</keyword>
<evidence type="ECO:0000256" key="1">
    <source>
        <dbReference type="ARBA" id="ARBA00004651"/>
    </source>
</evidence>
<dbReference type="Gene3D" id="1.20.1250.20">
    <property type="entry name" value="MFS general substrate transporter like domains"/>
    <property type="match status" value="1"/>
</dbReference>
<sequence>MADDALPPTGAIAEAADDGRLDPSVWKIAAVALFGALLAQLDATIVNVSLSSLASDLHSSLSTIQWVTSGYLLALTLVLPLSGWLVGRIGAKTLYLWCFAGFTLSSALCALAWSANALIAFRVLQGIGGGLLAPMAQMMIARAAGRHMARVAGYMALPVLLAPVLGPIAAGAILQYASWRWLFLINLPIGALAMLLATLLLPSEREETTPRKLDWLGLALLSPGLALFLYGSDKIGETAGRALLAVGAVMMAAFVWTAQRKGRDALVDLRLFRGPIFLTSAITQFLSNGVLFAGQMLIPAFLIDACGRTPTEMGWMLAPLGLGMMVTYLLMGTLTDRFGIRAVSAGGAFLTLVATTPLLYLALHGFDLAVLVPALFLRGLGMSAVGLPSMTAAYVSVPRQDLPMATTSLNIVQRLGGPTLTTLCASLLAWTLASPGSSATVSSAYAWAFLLLCGLHACTFLTALRLPRRLTTQHATQDQTAPALQEGPAATATVSAHPTTGAGGC</sequence>
<dbReference type="EMBL" id="JAEKJA010000021">
    <property type="protein sequence ID" value="MBJ3777946.1"/>
    <property type="molecule type" value="Genomic_DNA"/>
</dbReference>
<comment type="caution">
    <text evidence="10">The sequence shown here is derived from an EMBL/GenBank/DDBJ whole genome shotgun (WGS) entry which is preliminary data.</text>
</comment>
<feature type="transmembrane region" description="Helical" evidence="8">
    <location>
        <begin position="238"/>
        <end position="256"/>
    </location>
</feature>
<dbReference type="PANTHER" id="PTHR42718:SF46">
    <property type="entry name" value="BLR6921 PROTEIN"/>
    <property type="match status" value="1"/>
</dbReference>
<dbReference type="InterPro" id="IPR004638">
    <property type="entry name" value="EmrB-like"/>
</dbReference>
<evidence type="ECO:0000256" key="2">
    <source>
        <dbReference type="ARBA" id="ARBA00022448"/>
    </source>
</evidence>
<dbReference type="GO" id="GO:0022857">
    <property type="term" value="F:transmembrane transporter activity"/>
    <property type="evidence" value="ECO:0007669"/>
    <property type="project" value="InterPro"/>
</dbReference>
<dbReference type="InterPro" id="IPR011701">
    <property type="entry name" value="MFS"/>
</dbReference>
<accession>A0A934IN28</accession>
<evidence type="ECO:0000256" key="3">
    <source>
        <dbReference type="ARBA" id="ARBA00022475"/>
    </source>
</evidence>
<dbReference type="Proteomes" id="UP000609531">
    <property type="component" value="Unassembled WGS sequence"/>
</dbReference>
<dbReference type="PANTHER" id="PTHR42718">
    <property type="entry name" value="MAJOR FACILITATOR SUPERFAMILY MULTIDRUG TRANSPORTER MFSC"/>
    <property type="match status" value="1"/>
</dbReference>
<feature type="transmembrane region" description="Helical" evidence="8">
    <location>
        <begin position="445"/>
        <end position="464"/>
    </location>
</feature>
<keyword evidence="4 8" id="KW-0812">Transmembrane</keyword>
<dbReference type="InterPro" id="IPR020846">
    <property type="entry name" value="MFS_dom"/>
</dbReference>
<evidence type="ECO:0000259" key="9">
    <source>
        <dbReference type="PROSITE" id="PS50850"/>
    </source>
</evidence>
<evidence type="ECO:0000256" key="5">
    <source>
        <dbReference type="ARBA" id="ARBA00022989"/>
    </source>
</evidence>
<dbReference type="GO" id="GO:0005886">
    <property type="term" value="C:plasma membrane"/>
    <property type="evidence" value="ECO:0007669"/>
    <property type="project" value="UniProtKB-SubCell"/>
</dbReference>
<organism evidence="10 11">
    <name type="scientific">Acuticoccus mangrovi</name>
    <dbReference type="NCBI Taxonomy" id="2796142"/>
    <lineage>
        <taxon>Bacteria</taxon>
        <taxon>Pseudomonadati</taxon>
        <taxon>Pseudomonadota</taxon>
        <taxon>Alphaproteobacteria</taxon>
        <taxon>Hyphomicrobiales</taxon>
        <taxon>Amorphaceae</taxon>
        <taxon>Acuticoccus</taxon>
    </lineage>
</organism>
<dbReference type="RefSeq" id="WP_198883845.1">
    <property type="nucleotide sequence ID" value="NZ_JAEKJA010000021.1"/>
</dbReference>
<evidence type="ECO:0000256" key="6">
    <source>
        <dbReference type="ARBA" id="ARBA00023136"/>
    </source>
</evidence>
<feature type="transmembrane region" description="Helical" evidence="8">
    <location>
        <begin position="343"/>
        <end position="363"/>
    </location>
</feature>
<feature type="transmembrane region" description="Helical" evidence="8">
    <location>
        <begin position="119"/>
        <end position="140"/>
    </location>
</feature>
<dbReference type="AlphaFoldDB" id="A0A934IN28"/>
<evidence type="ECO:0000256" key="4">
    <source>
        <dbReference type="ARBA" id="ARBA00022692"/>
    </source>
</evidence>
<dbReference type="InterPro" id="IPR036259">
    <property type="entry name" value="MFS_trans_sf"/>
</dbReference>
<evidence type="ECO:0000256" key="7">
    <source>
        <dbReference type="SAM" id="MobiDB-lite"/>
    </source>
</evidence>
<dbReference type="Gene3D" id="1.20.1720.10">
    <property type="entry name" value="Multidrug resistance protein D"/>
    <property type="match status" value="1"/>
</dbReference>
<keyword evidence="11" id="KW-1185">Reference proteome</keyword>
<feature type="transmembrane region" description="Helical" evidence="8">
    <location>
        <begin position="276"/>
        <end position="301"/>
    </location>
</feature>
<evidence type="ECO:0000313" key="10">
    <source>
        <dbReference type="EMBL" id="MBJ3777946.1"/>
    </source>
</evidence>
<feature type="region of interest" description="Disordered" evidence="7">
    <location>
        <begin position="477"/>
        <end position="505"/>
    </location>
</feature>
<gene>
    <name evidence="10" type="ORF">JCR33_19755</name>
</gene>
<feature type="transmembrane region" description="Helical" evidence="8">
    <location>
        <begin position="94"/>
        <end position="113"/>
    </location>
</feature>
<feature type="transmembrane region" description="Helical" evidence="8">
    <location>
        <begin position="213"/>
        <end position="232"/>
    </location>
</feature>
<name>A0A934IN28_9HYPH</name>
<evidence type="ECO:0000256" key="8">
    <source>
        <dbReference type="SAM" id="Phobius"/>
    </source>
</evidence>
<proteinExistence type="predicted"/>
<reference evidence="10" key="1">
    <citation type="submission" date="2020-12" db="EMBL/GenBank/DDBJ databases">
        <title>Bacterial taxonomy.</title>
        <authorList>
            <person name="Pan X."/>
        </authorList>
    </citation>
    <scope>NUCLEOTIDE SEQUENCE</scope>
    <source>
        <strain evidence="10">B2012</strain>
    </source>
</reference>
<feature type="transmembrane region" description="Helical" evidence="8">
    <location>
        <begin position="375"/>
        <end position="395"/>
    </location>
</feature>
<feature type="transmembrane region" description="Helical" evidence="8">
    <location>
        <begin position="70"/>
        <end position="87"/>
    </location>
</feature>
<keyword evidence="2" id="KW-0813">Transport</keyword>